<dbReference type="InterPro" id="IPR018584">
    <property type="entry name" value="GT87"/>
</dbReference>
<evidence type="ECO:0000313" key="9">
    <source>
        <dbReference type="EMBL" id="PIS41117.1"/>
    </source>
</evidence>
<evidence type="ECO:0000256" key="2">
    <source>
        <dbReference type="ARBA" id="ARBA00022475"/>
    </source>
</evidence>
<dbReference type="Pfam" id="PF09594">
    <property type="entry name" value="GT87"/>
    <property type="match status" value="1"/>
</dbReference>
<keyword evidence="4 8" id="KW-0812">Transmembrane</keyword>
<name>A0A2H0YRI5_9BACT</name>
<dbReference type="AlphaFoldDB" id="A0A2H0YRI5"/>
<dbReference type="GO" id="GO:0016758">
    <property type="term" value="F:hexosyltransferase activity"/>
    <property type="evidence" value="ECO:0007669"/>
    <property type="project" value="InterPro"/>
</dbReference>
<organism evidence="9 10">
    <name type="scientific">Candidatus Kerfeldbacteria bacterium CG08_land_8_20_14_0_20_42_7</name>
    <dbReference type="NCBI Taxonomy" id="2014245"/>
    <lineage>
        <taxon>Bacteria</taxon>
        <taxon>Candidatus Kerfeldiibacteriota</taxon>
    </lineage>
</organism>
<accession>A0A2H0YRI5</accession>
<evidence type="ECO:0000256" key="5">
    <source>
        <dbReference type="ARBA" id="ARBA00022989"/>
    </source>
</evidence>
<keyword evidence="5 8" id="KW-1133">Transmembrane helix</keyword>
<feature type="transmembrane region" description="Helical" evidence="8">
    <location>
        <begin position="172"/>
        <end position="201"/>
    </location>
</feature>
<keyword evidence="2" id="KW-1003">Cell membrane</keyword>
<evidence type="ECO:0008006" key="11">
    <source>
        <dbReference type="Google" id="ProtNLM"/>
    </source>
</evidence>
<dbReference type="Proteomes" id="UP000228711">
    <property type="component" value="Unassembled WGS sequence"/>
</dbReference>
<comment type="caution">
    <text evidence="9">The sequence shown here is derived from an EMBL/GenBank/DDBJ whole genome shotgun (WGS) entry which is preliminary data.</text>
</comment>
<keyword evidence="6 8" id="KW-0472">Membrane</keyword>
<evidence type="ECO:0000256" key="8">
    <source>
        <dbReference type="SAM" id="Phobius"/>
    </source>
</evidence>
<feature type="transmembrane region" description="Helical" evidence="8">
    <location>
        <begin position="100"/>
        <end position="122"/>
    </location>
</feature>
<evidence type="ECO:0000256" key="7">
    <source>
        <dbReference type="ARBA" id="ARBA00024033"/>
    </source>
</evidence>
<evidence type="ECO:0000256" key="6">
    <source>
        <dbReference type="ARBA" id="ARBA00023136"/>
    </source>
</evidence>
<dbReference type="EMBL" id="PEXV01000153">
    <property type="protein sequence ID" value="PIS41117.1"/>
    <property type="molecule type" value="Genomic_DNA"/>
</dbReference>
<keyword evidence="3" id="KW-0808">Transferase</keyword>
<dbReference type="GO" id="GO:0005886">
    <property type="term" value="C:plasma membrane"/>
    <property type="evidence" value="ECO:0007669"/>
    <property type="project" value="UniProtKB-SubCell"/>
</dbReference>
<evidence type="ECO:0000256" key="3">
    <source>
        <dbReference type="ARBA" id="ARBA00022679"/>
    </source>
</evidence>
<gene>
    <name evidence="9" type="ORF">COT25_04785</name>
</gene>
<feature type="transmembrane region" description="Helical" evidence="8">
    <location>
        <begin position="134"/>
        <end position="152"/>
    </location>
</feature>
<comment type="subcellular location">
    <subcellularLocation>
        <location evidence="1">Cell membrane</location>
        <topology evidence="1">Multi-pass membrane protein</topology>
    </subcellularLocation>
</comment>
<evidence type="ECO:0000256" key="4">
    <source>
        <dbReference type="ARBA" id="ARBA00022692"/>
    </source>
</evidence>
<evidence type="ECO:0000313" key="10">
    <source>
        <dbReference type="Proteomes" id="UP000228711"/>
    </source>
</evidence>
<reference evidence="10" key="1">
    <citation type="submission" date="2017-09" db="EMBL/GenBank/DDBJ databases">
        <title>Depth-based differentiation of microbial function through sediment-hosted aquifers and enrichment of novel symbionts in the deep terrestrial subsurface.</title>
        <authorList>
            <person name="Probst A.J."/>
            <person name="Ladd B."/>
            <person name="Jarett J.K."/>
            <person name="Geller-Mcgrath D.E."/>
            <person name="Sieber C.M.K."/>
            <person name="Emerson J.B."/>
            <person name="Anantharaman K."/>
            <person name="Thomas B.C."/>
            <person name="Malmstrom R."/>
            <person name="Stieglmeier M."/>
            <person name="Klingl A."/>
            <person name="Woyke T."/>
            <person name="Ryan C.M."/>
            <person name="Banfield J.F."/>
        </authorList>
    </citation>
    <scope>NUCLEOTIDE SEQUENCE [LARGE SCALE GENOMIC DNA]</scope>
</reference>
<evidence type="ECO:0000256" key="1">
    <source>
        <dbReference type="ARBA" id="ARBA00004651"/>
    </source>
</evidence>
<proteinExistence type="inferred from homology"/>
<protein>
    <recommendedName>
        <fullName evidence="11">Glycosyltransferase RgtA/B/C/D-like domain-containing protein</fullName>
    </recommendedName>
</protein>
<comment type="similarity">
    <text evidence="7">Belongs to the glycosyltransferase 87 family.</text>
</comment>
<sequence>MKKWLLSIAASLVVLVGLLLFVAPDSVDIPNLTLHSGDPKNGLYQQSLRSFIFDYGDVVVYYERSGWVPAHEFPYSYTDQEYPPLGILYFSLPRLFVSDFGSYVTVYVLLVALTFFCFLYFAWKLLGIMQRSRWYMLGFLLPSFLYFVGARFDIFAATMVMASLLTLYRKKFIFSMVLIGLAMLIKWYPVFLVPFAIAWSVKQGISLRTIKKECSGQQLFFLG</sequence>